<dbReference type="InterPro" id="IPR005000">
    <property type="entry name" value="Aldolase/citrate-lyase_domain"/>
</dbReference>
<evidence type="ECO:0000313" key="5">
    <source>
        <dbReference type="EMBL" id="GAA4635465.1"/>
    </source>
</evidence>
<evidence type="ECO:0000256" key="3">
    <source>
        <dbReference type="ARBA" id="ARBA00022842"/>
    </source>
</evidence>
<comment type="caution">
    <text evidence="5">The sequence shown here is derived from an EMBL/GenBank/DDBJ whole genome shotgun (WGS) entry which is preliminary data.</text>
</comment>
<keyword evidence="6" id="KW-1185">Reference proteome</keyword>
<reference evidence="6" key="1">
    <citation type="journal article" date="2019" name="Int. J. Syst. Evol. Microbiol.">
        <title>The Global Catalogue of Microorganisms (GCM) 10K type strain sequencing project: providing services to taxonomists for standard genome sequencing and annotation.</title>
        <authorList>
            <consortium name="The Broad Institute Genomics Platform"/>
            <consortium name="The Broad Institute Genome Sequencing Center for Infectious Disease"/>
            <person name="Wu L."/>
            <person name="Ma J."/>
        </authorList>
    </citation>
    <scope>NUCLEOTIDE SEQUENCE [LARGE SCALE GENOMIC DNA]</scope>
    <source>
        <strain evidence="6">JCM 17939</strain>
    </source>
</reference>
<feature type="domain" description="HpcH/HpaI aldolase/citrate lyase" evidence="4">
    <location>
        <begin position="4"/>
        <end position="207"/>
    </location>
</feature>
<dbReference type="Proteomes" id="UP001501442">
    <property type="component" value="Unassembled WGS sequence"/>
</dbReference>
<dbReference type="PANTHER" id="PTHR32308">
    <property type="entry name" value="LYASE BETA SUBUNIT, PUTATIVE (AFU_ORTHOLOGUE AFUA_4G13030)-RELATED"/>
    <property type="match status" value="1"/>
</dbReference>
<evidence type="ECO:0000259" key="4">
    <source>
        <dbReference type="Pfam" id="PF03328"/>
    </source>
</evidence>
<dbReference type="PANTHER" id="PTHR32308:SF10">
    <property type="entry name" value="CITRATE LYASE SUBUNIT BETA"/>
    <property type="match status" value="1"/>
</dbReference>
<dbReference type="InterPro" id="IPR011206">
    <property type="entry name" value="Citrate_lyase_beta/mcl1/mcl2"/>
</dbReference>
<comment type="cofactor">
    <cofactor evidence="1">
        <name>Mg(2+)</name>
        <dbReference type="ChEBI" id="CHEBI:18420"/>
    </cofactor>
</comment>
<dbReference type="EMBL" id="BAABHK010000015">
    <property type="protein sequence ID" value="GAA4635465.1"/>
    <property type="molecule type" value="Genomic_DNA"/>
</dbReference>
<dbReference type="RefSeq" id="WP_345438413.1">
    <property type="nucleotide sequence ID" value="NZ_BAABHK010000015.1"/>
</dbReference>
<keyword evidence="3" id="KW-0460">Magnesium</keyword>
<name>A0ABP8UMQ9_9ACTN</name>
<dbReference type="InterPro" id="IPR040442">
    <property type="entry name" value="Pyrv_kinase-like_dom_sf"/>
</dbReference>
<evidence type="ECO:0000313" key="6">
    <source>
        <dbReference type="Proteomes" id="UP001501442"/>
    </source>
</evidence>
<dbReference type="SUPFAM" id="SSF51621">
    <property type="entry name" value="Phosphoenolpyruvate/pyruvate domain"/>
    <property type="match status" value="1"/>
</dbReference>
<sequence length="283" mass="29661">MPTLLYVPADRPDRVAKALATDADVVILDLEDAVAPARKDEARQHVADLLADPPRPVQVRVNDVRTLWGRADLAALRELLPATEGVRLPKIESMEQVREIAALVPGTALHLLLESALGVERAHELATADPAVASVGLGEADLKADLGVTDEAGLAWARSRIVVAARAAGLPAPVQSVHPDVRDLDGLAASCRLGRALGFRGRAAIHPAQLPVIAEAYRPTPEEVAAARRIVAAYEEGQATGTGAVALPDGGFVDIAVVRQARAVLAEDDRIVNGGRHTASTVG</sequence>
<keyword evidence="2" id="KW-0479">Metal-binding</keyword>
<proteinExistence type="predicted"/>
<accession>A0ABP8UMQ9</accession>
<evidence type="ECO:0000256" key="2">
    <source>
        <dbReference type="ARBA" id="ARBA00022723"/>
    </source>
</evidence>
<dbReference type="InterPro" id="IPR015813">
    <property type="entry name" value="Pyrv/PenolPyrv_kinase-like_dom"/>
</dbReference>
<evidence type="ECO:0000256" key="1">
    <source>
        <dbReference type="ARBA" id="ARBA00001946"/>
    </source>
</evidence>
<dbReference type="Pfam" id="PF03328">
    <property type="entry name" value="HpcH_HpaI"/>
    <property type="match status" value="1"/>
</dbReference>
<dbReference type="GO" id="GO:0016829">
    <property type="term" value="F:lyase activity"/>
    <property type="evidence" value="ECO:0007669"/>
    <property type="project" value="UniProtKB-KW"/>
</dbReference>
<dbReference type="PIRSF" id="PIRSF015582">
    <property type="entry name" value="Cit_lyase_B"/>
    <property type="match status" value="1"/>
</dbReference>
<protein>
    <submittedName>
        <fullName evidence="5">CoA ester lyase</fullName>
    </submittedName>
</protein>
<gene>
    <name evidence="5" type="ORF">GCM10023196_081070</name>
</gene>
<organism evidence="5 6">
    <name type="scientific">Actinoallomurus vinaceus</name>
    <dbReference type="NCBI Taxonomy" id="1080074"/>
    <lineage>
        <taxon>Bacteria</taxon>
        <taxon>Bacillati</taxon>
        <taxon>Actinomycetota</taxon>
        <taxon>Actinomycetes</taxon>
        <taxon>Streptosporangiales</taxon>
        <taxon>Thermomonosporaceae</taxon>
        <taxon>Actinoallomurus</taxon>
    </lineage>
</organism>
<dbReference type="Gene3D" id="3.20.20.60">
    <property type="entry name" value="Phosphoenolpyruvate-binding domains"/>
    <property type="match status" value="1"/>
</dbReference>
<keyword evidence="5" id="KW-0456">Lyase</keyword>